<proteinExistence type="predicted"/>
<accession>A0AAW0Z1Z5</accession>
<comment type="caution">
    <text evidence="3">The sequence shown here is derived from an EMBL/GenBank/DDBJ whole genome shotgun (WGS) entry which is preliminary data.</text>
</comment>
<protein>
    <recommendedName>
        <fullName evidence="2">FAD dependent oxidoreductase domain-containing protein</fullName>
    </recommendedName>
</protein>
<dbReference type="RefSeq" id="XP_066804371.1">
    <property type="nucleotide sequence ID" value="XM_066945682.1"/>
</dbReference>
<dbReference type="PANTHER" id="PTHR13847">
    <property type="entry name" value="SARCOSINE DEHYDROGENASE-RELATED"/>
    <property type="match status" value="1"/>
</dbReference>
<feature type="domain" description="FAD dependent oxidoreductase" evidence="2">
    <location>
        <begin position="12"/>
        <end position="358"/>
    </location>
</feature>
<gene>
    <name evidence="3" type="ORF">IAR55_002569</name>
</gene>
<evidence type="ECO:0000313" key="3">
    <source>
        <dbReference type="EMBL" id="KAK8861746.1"/>
    </source>
</evidence>
<dbReference type="Pfam" id="PF01266">
    <property type="entry name" value="DAO"/>
    <property type="match status" value="1"/>
</dbReference>
<dbReference type="PANTHER" id="PTHR13847:SF193">
    <property type="entry name" value="PYRUVATE DEHYDROGENASE PHOSPHATASE REGULATORY SUBUNIT, MITOCHONDRIAL"/>
    <property type="match status" value="1"/>
</dbReference>
<dbReference type="InterPro" id="IPR036188">
    <property type="entry name" value="FAD/NAD-bd_sf"/>
</dbReference>
<dbReference type="SUPFAM" id="SSF54373">
    <property type="entry name" value="FAD-linked reductases, C-terminal domain"/>
    <property type="match status" value="1"/>
</dbReference>
<dbReference type="GO" id="GO:0005739">
    <property type="term" value="C:mitochondrion"/>
    <property type="evidence" value="ECO:0007669"/>
    <property type="project" value="TreeGrafter"/>
</dbReference>
<name>A0AAW0Z1Z5_9TREE</name>
<dbReference type="EMBL" id="JBCAWK010000004">
    <property type="protein sequence ID" value="KAK8861746.1"/>
    <property type="molecule type" value="Genomic_DNA"/>
</dbReference>
<dbReference type="InterPro" id="IPR006076">
    <property type="entry name" value="FAD-dep_OxRdtase"/>
</dbReference>
<feature type="transmembrane region" description="Helical" evidence="1">
    <location>
        <begin position="12"/>
        <end position="31"/>
    </location>
</feature>
<dbReference type="AlphaFoldDB" id="A0AAW0Z1Z5"/>
<reference evidence="3 4" key="1">
    <citation type="journal article" date="2024" name="bioRxiv">
        <title>Comparative genomics of Cryptococcus and Kwoniella reveals pathogenesis evolution and contrasting karyotype dynamics via intercentromeric recombination or chromosome fusion.</title>
        <authorList>
            <person name="Coelho M.A."/>
            <person name="David-Palma M."/>
            <person name="Shea T."/>
            <person name="Bowers K."/>
            <person name="McGinley-Smith S."/>
            <person name="Mohammad A.W."/>
            <person name="Gnirke A."/>
            <person name="Yurkov A.M."/>
            <person name="Nowrousian M."/>
            <person name="Sun S."/>
            <person name="Cuomo C.A."/>
            <person name="Heitman J."/>
        </authorList>
    </citation>
    <scope>NUCLEOTIDE SEQUENCE [LARGE SCALE GENOMIC DNA]</scope>
    <source>
        <strain evidence="3 4">CBS 13917</strain>
    </source>
</reference>
<keyword evidence="4" id="KW-1185">Reference proteome</keyword>
<keyword evidence="1" id="KW-0812">Transmembrane</keyword>
<dbReference type="Gene3D" id="3.50.50.60">
    <property type="entry name" value="FAD/NAD(P)-binding domain"/>
    <property type="match status" value="1"/>
</dbReference>
<dbReference type="SUPFAM" id="SSF51905">
    <property type="entry name" value="FAD/NAD(P)-binding domain"/>
    <property type="match status" value="1"/>
</dbReference>
<keyword evidence="1" id="KW-0472">Membrane</keyword>
<dbReference type="KEGG" id="kne:92179827"/>
<sequence length="401" mass="42197">MTVDLPVSPQDRIVIVGSGIAGSCLASILCARLSAAGSSRRIILIDRDVHGLPGSTGHAPGFVGQYNELPVLTELAKRSVKHYLGIEGGFDQVGGLEVGTGLQARCEGAKKAGLQARLLRKQEVLDLAPGFVRSDSLEEKEDGTAGLFFASDGTANAKAISHNQQASAAAKGAKLLDADVTSITRTATTTYCLETSLGPIETAIVVMCTGIWTSQLLPSFSSTVVSVAHPYSYSIEHASQAKTPFIRWPAHHVYARDHGSSDGLGSYNHAPVHVTPDQIGATAYGQWEPSFDQVLADGYGLLPDVKARSFEGGHKFNGLFSVTPDGLPLVGRLDEGLYVGVGVWVTHAAGSAGLLADMVLGAEADGDEALKKALDPRRFDGQGKLAEKALGKYNDIYNKDG</sequence>
<dbReference type="GeneID" id="92179827"/>
<dbReference type="Proteomes" id="UP001388673">
    <property type="component" value="Unassembled WGS sequence"/>
</dbReference>
<keyword evidence="1" id="KW-1133">Transmembrane helix</keyword>
<evidence type="ECO:0000259" key="2">
    <source>
        <dbReference type="Pfam" id="PF01266"/>
    </source>
</evidence>
<evidence type="ECO:0000313" key="4">
    <source>
        <dbReference type="Proteomes" id="UP001388673"/>
    </source>
</evidence>
<dbReference type="Gene3D" id="3.30.9.10">
    <property type="entry name" value="D-Amino Acid Oxidase, subunit A, domain 2"/>
    <property type="match status" value="1"/>
</dbReference>
<organism evidence="3 4">
    <name type="scientific">Kwoniella newhampshirensis</name>
    <dbReference type="NCBI Taxonomy" id="1651941"/>
    <lineage>
        <taxon>Eukaryota</taxon>
        <taxon>Fungi</taxon>
        <taxon>Dikarya</taxon>
        <taxon>Basidiomycota</taxon>
        <taxon>Agaricomycotina</taxon>
        <taxon>Tremellomycetes</taxon>
        <taxon>Tremellales</taxon>
        <taxon>Cryptococcaceae</taxon>
        <taxon>Kwoniella</taxon>
    </lineage>
</organism>
<evidence type="ECO:0000256" key="1">
    <source>
        <dbReference type="SAM" id="Phobius"/>
    </source>
</evidence>